<feature type="active site" description="O-(5'-phospho-DNA)-tyrosine intermediate" evidence="6">
    <location>
        <position position="210"/>
    </location>
</feature>
<evidence type="ECO:0000313" key="9">
    <source>
        <dbReference type="EMBL" id="HIR63485.1"/>
    </source>
</evidence>
<evidence type="ECO:0000259" key="8">
    <source>
        <dbReference type="PROSITE" id="PS52040"/>
    </source>
</evidence>
<proteinExistence type="inferred from homology"/>
<feature type="region of interest" description="Disordered" evidence="7">
    <location>
        <begin position="1"/>
        <end position="87"/>
    </location>
</feature>
<dbReference type="GO" id="GO:0003677">
    <property type="term" value="F:DNA binding"/>
    <property type="evidence" value="ECO:0007669"/>
    <property type="project" value="UniProtKB-UniRule"/>
</dbReference>
<dbReference type="NCBIfam" id="NF007209">
    <property type="entry name" value="PRK09631.1"/>
    <property type="match status" value="1"/>
</dbReference>
<dbReference type="NCBIfam" id="NF009397">
    <property type="entry name" value="PRK12758.1"/>
    <property type="match status" value="1"/>
</dbReference>
<dbReference type="InterPro" id="IPR002205">
    <property type="entry name" value="Topo_IIA_dom_A"/>
</dbReference>
<organism evidence="9 10">
    <name type="scientific">Candidatus Coprenecus avistercoris</name>
    <dbReference type="NCBI Taxonomy" id="2840730"/>
    <lineage>
        <taxon>Bacteria</taxon>
        <taxon>Pseudomonadati</taxon>
        <taxon>Bacteroidota</taxon>
        <taxon>Bacteroidia</taxon>
        <taxon>Bacteroidales</taxon>
        <taxon>Rikenellaceae</taxon>
        <taxon>Rikenellaceae incertae sedis</taxon>
        <taxon>Candidatus Coprenecus</taxon>
    </lineage>
</organism>
<feature type="compositionally biased region" description="Low complexity" evidence="7">
    <location>
        <begin position="39"/>
        <end position="81"/>
    </location>
</feature>
<dbReference type="PANTHER" id="PTHR43493">
    <property type="entry name" value="DNA GYRASE/TOPOISOMERASE SUBUNIT A"/>
    <property type="match status" value="1"/>
</dbReference>
<accession>A0A9D1E2G3</accession>
<feature type="compositionally biased region" description="Polar residues" evidence="7">
    <location>
        <begin position="14"/>
        <end position="24"/>
    </location>
</feature>
<evidence type="ECO:0000256" key="3">
    <source>
        <dbReference type="ARBA" id="ARBA00023029"/>
    </source>
</evidence>
<dbReference type="Gene3D" id="3.30.1360.40">
    <property type="match status" value="1"/>
</dbReference>
<feature type="compositionally biased region" description="Low complexity" evidence="7">
    <location>
        <begin position="993"/>
        <end position="1004"/>
    </location>
</feature>
<feature type="region of interest" description="Disordered" evidence="7">
    <location>
        <begin position="914"/>
        <end position="1020"/>
    </location>
</feature>
<comment type="caution">
    <text evidence="9">The sequence shown here is derived from an EMBL/GenBank/DDBJ whole genome shotgun (WGS) entry which is preliminary data.</text>
</comment>
<sequence>MMSREDEEKDGLETSGNGIENVSGGSALEQDGGDGGYADLGTDVGTGADTGADTGTDTGTDAYAGPDAYADADTGTDPDTYAGEDGEDEVLSGKFDKVISDGTKKYKLSGMYREWFLDYASYVILERAVPHIEDGLKPVQRRILHAMKEEDDGRFNKVASLVGATMPYHPHGDASIKDALVQLGQKDLLIDCQGNWGNILTGDPAAAGRYIEARLTPFANEVLYNPKLTEWVNSYDGRNKEPVNLPVKFPLLLAQGSEGIAVGLACKILPHNFNELLDASIAVLKGEDFTLEPDFPTGGYADTSAYNRGLRGGKVRVRANIQKVNKNTLVITEIPYGTTTGDLIDSILKANDKGKIKIRKIDDNTAEHAEIVIQLYADTSPDRTIDALYACTDCEVSISPNTCVIKDKKPHFMGVDDVLRYNTERTRELMRQELTIRLDEVEGEWHYTSLEKIFFENKVYKVLENDARTWEKQLKDVKAAMLEYQHLLRRPITDADILKLVEKPVRKISKFDIKAVTDKIRAIEKKEAELRYHLEHLTEFCIDYFQSLKDKYGARYPRRTKITSFENIEATKVVASNAKLYINRSEGFIGTSAKKIEEAEYVSDCSDIDEVIVFIKDGRYTLRKVTDKQFVEKGIIHAAVFKRGDTRTIYNAVYRDGKGGTMYAKRFAVTGIIRDRWYDLTKGTPGSQVYWLTANPNGEAETVKVYLRPRPGLKRLILDYDFSQLAIKGRASMGNIVTKYPVQKVLLRAAGVSTIGGKQMWFDRDIDRLNEDGRGELLGEFRGDEHILAVCKDGTFYTTGLDLSTRFQGDLLIVEKFDPSKVYTAIYWDKVSGYYYIKRFCFELSDNTSQNFIPVDEGARLVAVSEDRWPSVHVEFVPSGNKPKEPADIDAEEFIAVKGFRAKGKRAGEKIASIAFGEPLQKEESEDNAPDGDNARDAEDLPAGEDTYDLEGLNYPSASPASADSQDNEDNGDNPAGPGSGSTEASAEDRNDAGAGDNDGSGARPGDVVEFSLDDDLTLF</sequence>
<keyword evidence="5 6" id="KW-0413">Isomerase</keyword>
<reference evidence="9" key="1">
    <citation type="submission" date="2020-10" db="EMBL/GenBank/DDBJ databases">
        <authorList>
            <person name="Gilroy R."/>
        </authorList>
    </citation>
    <scope>NUCLEOTIDE SEQUENCE</scope>
    <source>
        <strain evidence="9">ChiHjej13B12-12457</strain>
    </source>
</reference>
<dbReference type="InterPro" id="IPR013757">
    <property type="entry name" value="Topo_IIA_A_a_sf"/>
</dbReference>
<dbReference type="Pfam" id="PF00521">
    <property type="entry name" value="DNA_topoisoIV"/>
    <property type="match status" value="1"/>
</dbReference>
<evidence type="ECO:0000256" key="7">
    <source>
        <dbReference type="SAM" id="MobiDB-lite"/>
    </source>
</evidence>
<dbReference type="SMART" id="SM00434">
    <property type="entry name" value="TOP4c"/>
    <property type="match status" value="1"/>
</dbReference>
<dbReference type="GO" id="GO:0006265">
    <property type="term" value="P:DNA topological change"/>
    <property type="evidence" value="ECO:0007669"/>
    <property type="project" value="UniProtKB-UniRule"/>
</dbReference>
<comment type="similarity">
    <text evidence="2">Belongs to the type II topoisomerase GyrA/ParC subunit family.</text>
</comment>
<evidence type="ECO:0000256" key="1">
    <source>
        <dbReference type="ARBA" id="ARBA00000185"/>
    </source>
</evidence>
<evidence type="ECO:0000256" key="5">
    <source>
        <dbReference type="ARBA" id="ARBA00023235"/>
    </source>
</evidence>
<dbReference type="GO" id="GO:0005524">
    <property type="term" value="F:ATP binding"/>
    <property type="evidence" value="ECO:0007669"/>
    <property type="project" value="InterPro"/>
</dbReference>
<keyword evidence="3 6" id="KW-0799">Topoisomerase</keyword>
<dbReference type="InterPro" id="IPR013760">
    <property type="entry name" value="Topo_IIA-like_dom_sf"/>
</dbReference>
<gene>
    <name evidence="9" type="ORF">IAC94_08210</name>
</gene>
<keyword evidence="4 6" id="KW-0238">DNA-binding</keyword>
<name>A0A9D1E2G3_9BACT</name>
<dbReference type="Gene3D" id="3.90.199.10">
    <property type="entry name" value="Topoisomerase II, domain 5"/>
    <property type="match status" value="1"/>
</dbReference>
<evidence type="ECO:0000256" key="6">
    <source>
        <dbReference type="PROSITE-ProRule" id="PRU01384"/>
    </source>
</evidence>
<dbReference type="InterPro" id="IPR050220">
    <property type="entry name" value="Type_II_DNA_Topoisomerases"/>
</dbReference>
<comment type="catalytic activity">
    <reaction evidence="1 6">
        <text>ATP-dependent breakage, passage and rejoining of double-stranded DNA.</text>
        <dbReference type="EC" id="5.6.2.2"/>
    </reaction>
</comment>
<dbReference type="SUPFAM" id="SSF56719">
    <property type="entry name" value="Type II DNA topoisomerase"/>
    <property type="match status" value="1"/>
</dbReference>
<dbReference type="EMBL" id="DVHI01000100">
    <property type="protein sequence ID" value="HIR63485.1"/>
    <property type="molecule type" value="Genomic_DNA"/>
</dbReference>
<evidence type="ECO:0000256" key="2">
    <source>
        <dbReference type="ARBA" id="ARBA00008263"/>
    </source>
</evidence>
<dbReference type="Proteomes" id="UP000886744">
    <property type="component" value="Unassembled WGS sequence"/>
</dbReference>
<dbReference type="AlphaFoldDB" id="A0A9D1E2G3"/>
<dbReference type="GO" id="GO:0003918">
    <property type="term" value="F:DNA topoisomerase type II (double strand cut, ATP-hydrolyzing) activity"/>
    <property type="evidence" value="ECO:0007669"/>
    <property type="project" value="UniProtKB-EC"/>
</dbReference>
<evidence type="ECO:0000313" key="10">
    <source>
        <dbReference type="Proteomes" id="UP000886744"/>
    </source>
</evidence>
<dbReference type="Gene3D" id="1.10.268.10">
    <property type="entry name" value="Topoisomerase, domain 3"/>
    <property type="match status" value="1"/>
</dbReference>
<dbReference type="GO" id="GO:0009330">
    <property type="term" value="C:DNA topoisomerase type II (double strand cut, ATP-hydrolyzing) complex"/>
    <property type="evidence" value="ECO:0007669"/>
    <property type="project" value="TreeGrafter"/>
</dbReference>
<feature type="compositionally biased region" description="Acidic residues" evidence="7">
    <location>
        <begin position="940"/>
        <end position="949"/>
    </location>
</feature>
<dbReference type="PROSITE" id="PS52040">
    <property type="entry name" value="TOPO_IIA"/>
    <property type="match status" value="1"/>
</dbReference>
<feature type="domain" description="Topo IIA-type catalytic" evidence="8">
    <location>
        <begin position="129"/>
        <end position="537"/>
    </location>
</feature>
<dbReference type="GO" id="GO:0005737">
    <property type="term" value="C:cytoplasm"/>
    <property type="evidence" value="ECO:0007669"/>
    <property type="project" value="TreeGrafter"/>
</dbReference>
<reference evidence="9" key="2">
    <citation type="journal article" date="2021" name="PeerJ">
        <title>Extensive microbial diversity within the chicken gut microbiome revealed by metagenomics and culture.</title>
        <authorList>
            <person name="Gilroy R."/>
            <person name="Ravi A."/>
            <person name="Getino M."/>
            <person name="Pursley I."/>
            <person name="Horton D.L."/>
            <person name="Alikhan N.F."/>
            <person name="Baker D."/>
            <person name="Gharbi K."/>
            <person name="Hall N."/>
            <person name="Watson M."/>
            <person name="Adriaenssens E.M."/>
            <person name="Foster-Nyarko E."/>
            <person name="Jarju S."/>
            <person name="Secka A."/>
            <person name="Antonio M."/>
            <person name="Oren A."/>
            <person name="Chaudhuri R.R."/>
            <person name="La Ragione R."/>
            <person name="Hildebrand F."/>
            <person name="Pallen M.J."/>
        </authorList>
    </citation>
    <scope>NUCLEOTIDE SEQUENCE</scope>
    <source>
        <strain evidence="9">ChiHjej13B12-12457</strain>
    </source>
</reference>
<evidence type="ECO:0000256" key="4">
    <source>
        <dbReference type="ARBA" id="ARBA00023125"/>
    </source>
</evidence>
<dbReference type="PANTHER" id="PTHR43493:SF5">
    <property type="entry name" value="DNA GYRASE SUBUNIT A, CHLOROPLASTIC_MITOCHONDRIAL"/>
    <property type="match status" value="1"/>
</dbReference>
<protein>
    <submittedName>
        <fullName evidence="9">DNA gyrase/topoisomerase IV subunit A</fullName>
    </submittedName>
</protein>
<dbReference type="InterPro" id="IPR013758">
    <property type="entry name" value="Topo_IIA_A/C_ab"/>
</dbReference>